<evidence type="ECO:0000313" key="2">
    <source>
        <dbReference type="Proteomes" id="UP001143910"/>
    </source>
</evidence>
<sequence length="439" mass="47587">MLASGVSLADTDQLADKLKLQAKQVFASPGFVIAFCEDATLVYNVRQSPPQQVASLEPPFEGFFRGGEIYLREGAVIVDSLRDAVIIVENQLHVWGLGDGRCQRSIGLFGSIYESVLYDNGSVLVATADEKIEDGETEEETWMLVCNPFNLEPEGYDFSSTACIPTPDRLQFYHPALFSVAGGILAGEHTSLTEQPLKLHYWKPATPTGADMGPPVSRTEIPISLPEAESIVAKYATTGGDDAIVLATLETVLDCPDGPGVHQSTIRLIRTPSLEIAWEADPIPGRISSLHYINECKVVIAIGKSALDVEDKLIHFTWIVALDAQTGQKIQFARLHPDSLGGRLVACKLVQPPETLKDIALSGVAEIILVTAAGNIAKLSLTSYLDDGLSSENIAKLAENVNSSKLKFQEVLRLDGRLSISHQCIAAVDDDGFLSIFRW</sequence>
<reference evidence="1" key="1">
    <citation type="submission" date="2022-08" db="EMBL/GenBank/DDBJ databases">
        <title>Genome Sequence of Lecanicillium fungicola.</title>
        <authorList>
            <person name="Buettner E."/>
        </authorList>
    </citation>
    <scope>NUCLEOTIDE SEQUENCE</scope>
    <source>
        <strain evidence="1">Babe33</strain>
    </source>
</reference>
<organism evidence="1 2">
    <name type="scientific">Zarea fungicola</name>
    <dbReference type="NCBI Taxonomy" id="93591"/>
    <lineage>
        <taxon>Eukaryota</taxon>
        <taxon>Fungi</taxon>
        <taxon>Dikarya</taxon>
        <taxon>Ascomycota</taxon>
        <taxon>Pezizomycotina</taxon>
        <taxon>Sordariomycetes</taxon>
        <taxon>Hypocreomycetidae</taxon>
        <taxon>Hypocreales</taxon>
        <taxon>Cordycipitaceae</taxon>
        <taxon>Zarea</taxon>
    </lineage>
</organism>
<name>A0ACC1NGJ8_9HYPO</name>
<gene>
    <name evidence="1" type="ORF">NQ176_g3828</name>
</gene>
<dbReference type="EMBL" id="JANJQO010000378">
    <property type="protein sequence ID" value="KAJ2978405.1"/>
    <property type="molecule type" value="Genomic_DNA"/>
</dbReference>
<accession>A0ACC1NGJ8</accession>
<comment type="caution">
    <text evidence="1">The sequence shown here is derived from an EMBL/GenBank/DDBJ whole genome shotgun (WGS) entry which is preliminary data.</text>
</comment>
<dbReference type="Proteomes" id="UP001143910">
    <property type="component" value="Unassembled WGS sequence"/>
</dbReference>
<evidence type="ECO:0000313" key="1">
    <source>
        <dbReference type="EMBL" id="KAJ2978405.1"/>
    </source>
</evidence>
<proteinExistence type="predicted"/>
<keyword evidence="2" id="KW-1185">Reference proteome</keyword>
<protein>
    <submittedName>
        <fullName evidence="1">Uncharacterized protein</fullName>
    </submittedName>
</protein>